<dbReference type="EMBL" id="CAJVPT010008058">
    <property type="protein sequence ID" value="CAG8547783.1"/>
    <property type="molecule type" value="Genomic_DNA"/>
</dbReference>
<comment type="caution">
    <text evidence="1">The sequence shown here is derived from an EMBL/GenBank/DDBJ whole genome shotgun (WGS) entry which is preliminary data.</text>
</comment>
<evidence type="ECO:0000313" key="1">
    <source>
        <dbReference type="EMBL" id="CAG8547783.1"/>
    </source>
</evidence>
<proteinExistence type="predicted"/>
<feature type="non-terminal residue" evidence="1">
    <location>
        <position position="193"/>
    </location>
</feature>
<dbReference type="Proteomes" id="UP000789525">
    <property type="component" value="Unassembled WGS sequence"/>
</dbReference>
<evidence type="ECO:0000313" key="2">
    <source>
        <dbReference type="Proteomes" id="UP000789525"/>
    </source>
</evidence>
<accession>A0ACA9LUS5</accession>
<gene>
    <name evidence="1" type="ORF">ACOLOM_LOCUS4727</name>
</gene>
<name>A0ACA9LUS5_9GLOM</name>
<sequence length="193" mass="22410">MFPARPSKERETEAPLLTISEISLYYHFNCDKLLKNLSLKYHKRERSDKRKSYTHASDESALREVLTRRGSEFEKKIVERLSNVIDCRGSDSSKSRDILRNSQIGQVFYQLKLEVPEDLYEDLGIKGVVRLKPFIPDFIKVVEEDGERKLMIVDAKVSKAVRFSHQFQVASYVYLLNYLIEKIRGLSMSRTGG</sequence>
<organism evidence="1 2">
    <name type="scientific">Acaulospora colombiana</name>
    <dbReference type="NCBI Taxonomy" id="27376"/>
    <lineage>
        <taxon>Eukaryota</taxon>
        <taxon>Fungi</taxon>
        <taxon>Fungi incertae sedis</taxon>
        <taxon>Mucoromycota</taxon>
        <taxon>Glomeromycotina</taxon>
        <taxon>Glomeromycetes</taxon>
        <taxon>Diversisporales</taxon>
        <taxon>Acaulosporaceae</taxon>
        <taxon>Acaulospora</taxon>
    </lineage>
</organism>
<protein>
    <submittedName>
        <fullName evidence="1">10784_t:CDS:1</fullName>
    </submittedName>
</protein>
<reference evidence="1" key="1">
    <citation type="submission" date="2021-06" db="EMBL/GenBank/DDBJ databases">
        <authorList>
            <person name="Kallberg Y."/>
            <person name="Tangrot J."/>
            <person name="Rosling A."/>
        </authorList>
    </citation>
    <scope>NUCLEOTIDE SEQUENCE</scope>
    <source>
        <strain evidence="1">CL356</strain>
    </source>
</reference>
<keyword evidence="2" id="KW-1185">Reference proteome</keyword>